<keyword evidence="2" id="KW-1185">Reference proteome</keyword>
<dbReference type="GeneID" id="22111217"/>
<dbReference type="PROSITE" id="PS51257">
    <property type="entry name" value="PROKAR_LIPOPROTEIN"/>
    <property type="match status" value="1"/>
</dbReference>
<reference evidence="1 2" key="1">
    <citation type="submission" date="2014-09" db="EMBL/GenBank/DDBJ databases">
        <authorList>
            <person name="Lapin J.S."/>
            <person name="Pope W.H."/>
            <person name="Hua J."/>
            <person name="Ford M.E."/>
            <person name="Conway J.F."/>
            <person name="Hatfull G.F."/>
            <person name="Hendrix R.W."/>
        </authorList>
    </citation>
    <scope>NUCLEOTIDE SEQUENCE [LARGE SCALE GENOMIC DNA]</scope>
</reference>
<dbReference type="RefSeq" id="YP_009101764.1">
    <property type="nucleotide sequence ID" value="NC_025447.1"/>
</dbReference>
<dbReference type="EMBL" id="KM507819">
    <property type="protein sequence ID" value="AIT14067.1"/>
    <property type="molecule type" value="Genomic_DNA"/>
</dbReference>
<evidence type="ECO:0008006" key="3">
    <source>
        <dbReference type="Google" id="ProtNLM"/>
    </source>
</evidence>
<dbReference type="KEGG" id="vg:22111217"/>
<dbReference type="Proteomes" id="UP000029889">
    <property type="component" value="Segment"/>
</dbReference>
<proteinExistence type="predicted"/>
<accession>A0A097EX94</accession>
<sequence>MIKKLLTVVFVFCTMFLTACNDDGRFSAKDLVRQDCTFTGKSFINEYEICTQSGRICGGWEKRQERLYVYECPGHHNKVLSTHKLVYDKVE</sequence>
<gene>
    <name evidence="1" type="primary">177</name>
    <name evidence="1" type="ORF">PBI_121Q_177</name>
</gene>
<evidence type="ECO:0000313" key="2">
    <source>
        <dbReference type="Proteomes" id="UP000029889"/>
    </source>
</evidence>
<name>A0A097EX94_9CAUD</name>
<organism evidence="1 2">
    <name type="scientific">Escherichia phage 121Q</name>
    <dbReference type="NCBI Taxonomy" id="1555202"/>
    <lineage>
        <taxon>Viruses</taxon>
        <taxon>Duplodnaviria</taxon>
        <taxon>Heunggongvirae</taxon>
        <taxon>Uroviricota</taxon>
        <taxon>Caudoviricetes</taxon>
        <taxon>Asteriusvirus</taxon>
        <taxon>Asteriusvirus av121Q</taxon>
    </lineage>
</organism>
<protein>
    <recommendedName>
        <fullName evidence="3">Lipoprotein</fullName>
    </recommendedName>
</protein>
<evidence type="ECO:0000313" key="1">
    <source>
        <dbReference type="EMBL" id="AIT14067.1"/>
    </source>
</evidence>